<evidence type="ECO:0000256" key="1">
    <source>
        <dbReference type="ARBA" id="ARBA00004651"/>
    </source>
</evidence>
<evidence type="ECO:0000256" key="5">
    <source>
        <dbReference type="ARBA" id="ARBA00023136"/>
    </source>
</evidence>
<dbReference type="PANTHER" id="PTHR11984">
    <property type="entry name" value="CONNEXIN"/>
    <property type="match status" value="1"/>
</dbReference>
<name>A0AAW1B2V3_CROAD</name>
<accession>A0AAW1B2V3</accession>
<evidence type="ECO:0008006" key="11">
    <source>
        <dbReference type="Google" id="ProtNLM"/>
    </source>
</evidence>
<dbReference type="Gene3D" id="1.20.1440.80">
    <property type="entry name" value="Gap junction channel protein cysteine-rich domain"/>
    <property type="match status" value="1"/>
</dbReference>
<dbReference type="InterPro" id="IPR013092">
    <property type="entry name" value="Connexin_N"/>
</dbReference>
<evidence type="ECO:0000256" key="6">
    <source>
        <dbReference type="SAM" id="Phobius"/>
    </source>
</evidence>
<dbReference type="GO" id="GO:0005922">
    <property type="term" value="C:connexin complex"/>
    <property type="evidence" value="ECO:0007669"/>
    <property type="project" value="InterPro"/>
</dbReference>
<dbReference type="PANTHER" id="PTHR11984:SF3">
    <property type="entry name" value="GAP JUNCTION DELTA-4 PROTEIN"/>
    <property type="match status" value="1"/>
</dbReference>
<dbReference type="Pfam" id="PF00029">
    <property type="entry name" value="Connexin"/>
    <property type="match status" value="1"/>
</dbReference>
<evidence type="ECO:0000259" key="7">
    <source>
        <dbReference type="SMART" id="SM00037"/>
    </source>
</evidence>
<keyword evidence="10" id="KW-1185">Reference proteome</keyword>
<evidence type="ECO:0000313" key="9">
    <source>
        <dbReference type="EMBL" id="KAK9396116.1"/>
    </source>
</evidence>
<dbReference type="GO" id="GO:0005243">
    <property type="term" value="F:gap junction channel activity"/>
    <property type="evidence" value="ECO:0007669"/>
    <property type="project" value="TreeGrafter"/>
</dbReference>
<organism evidence="9 10">
    <name type="scientific">Crotalus adamanteus</name>
    <name type="common">Eastern diamondback rattlesnake</name>
    <dbReference type="NCBI Taxonomy" id="8729"/>
    <lineage>
        <taxon>Eukaryota</taxon>
        <taxon>Metazoa</taxon>
        <taxon>Chordata</taxon>
        <taxon>Craniata</taxon>
        <taxon>Vertebrata</taxon>
        <taxon>Euteleostomi</taxon>
        <taxon>Lepidosauria</taxon>
        <taxon>Squamata</taxon>
        <taxon>Bifurcata</taxon>
        <taxon>Unidentata</taxon>
        <taxon>Episquamata</taxon>
        <taxon>Toxicofera</taxon>
        <taxon>Serpentes</taxon>
        <taxon>Colubroidea</taxon>
        <taxon>Viperidae</taxon>
        <taxon>Crotalinae</taxon>
        <taxon>Crotalus</taxon>
    </lineage>
</organism>
<dbReference type="SMART" id="SM00037">
    <property type="entry name" value="CNX"/>
    <property type="match status" value="1"/>
</dbReference>
<dbReference type="AlphaFoldDB" id="A0AAW1B2V3"/>
<evidence type="ECO:0000313" key="10">
    <source>
        <dbReference type="Proteomes" id="UP001474421"/>
    </source>
</evidence>
<keyword evidence="2" id="KW-1003">Cell membrane</keyword>
<dbReference type="GO" id="GO:0007267">
    <property type="term" value="P:cell-cell signaling"/>
    <property type="evidence" value="ECO:0007669"/>
    <property type="project" value="TreeGrafter"/>
</dbReference>
<reference evidence="9 10" key="1">
    <citation type="journal article" date="2024" name="Proc. Natl. Acad. Sci. U.S.A.">
        <title>The genetic regulatory architecture and epigenomic basis for age-related changes in rattlesnake venom.</title>
        <authorList>
            <person name="Hogan M.P."/>
            <person name="Holding M.L."/>
            <person name="Nystrom G.S."/>
            <person name="Colston T.J."/>
            <person name="Bartlett D.A."/>
            <person name="Mason A.J."/>
            <person name="Ellsworth S.A."/>
            <person name="Rautsaw R.M."/>
            <person name="Lawrence K.C."/>
            <person name="Strickland J.L."/>
            <person name="He B."/>
            <person name="Fraser P."/>
            <person name="Margres M.J."/>
            <person name="Gilbert D.M."/>
            <person name="Gibbs H.L."/>
            <person name="Parkinson C.L."/>
            <person name="Rokyta D.R."/>
        </authorList>
    </citation>
    <scope>NUCLEOTIDE SEQUENCE [LARGE SCALE GENOMIC DNA]</scope>
    <source>
        <strain evidence="9">DRR0105</strain>
    </source>
</reference>
<dbReference type="InterPro" id="IPR000500">
    <property type="entry name" value="Connexin"/>
</dbReference>
<feature type="domain" description="Connexin cysteine-rich" evidence="8">
    <location>
        <begin position="123"/>
        <end position="189"/>
    </location>
</feature>
<comment type="subcellular location">
    <subcellularLocation>
        <location evidence="1">Cell membrane</location>
        <topology evidence="1">Multi-pass membrane protein</topology>
    </subcellularLocation>
</comment>
<comment type="caution">
    <text evidence="9">The sequence shown here is derived from an EMBL/GenBank/DDBJ whole genome shotgun (WGS) entry which is preliminary data.</text>
</comment>
<feature type="domain" description="Connexin N-terminal" evidence="7">
    <location>
        <begin position="12"/>
        <end position="45"/>
    </location>
</feature>
<dbReference type="PRINTS" id="PR00206">
    <property type="entry name" value="CONNEXIN"/>
</dbReference>
<feature type="transmembrane region" description="Helical" evidence="6">
    <location>
        <begin position="46"/>
        <end position="66"/>
    </location>
</feature>
<feature type="transmembrane region" description="Helical" evidence="6">
    <location>
        <begin position="169"/>
        <end position="190"/>
    </location>
</feature>
<keyword evidence="4 6" id="KW-1133">Transmembrane helix</keyword>
<dbReference type="EMBL" id="JAOTOJ010000008">
    <property type="protein sequence ID" value="KAK9396116.1"/>
    <property type="molecule type" value="Genomic_DNA"/>
</dbReference>
<keyword evidence="3 6" id="KW-0812">Transmembrane</keyword>
<protein>
    <recommendedName>
        <fullName evidence="11">Gap junction protein</fullName>
    </recommendedName>
</protein>
<dbReference type="InterPro" id="IPR038359">
    <property type="entry name" value="Connexin_N_sf"/>
</dbReference>
<gene>
    <name evidence="9" type="ORF">NXF25_019477</name>
</gene>
<dbReference type="SMART" id="SM01089">
    <property type="entry name" value="Connexin_CCC"/>
    <property type="match status" value="1"/>
</dbReference>
<sequence>MKLMLISLGAYPLYEDELAAFVCNTNQPGCPSMCYDAFTAVSQVRFWLFELLSALLPFAVFVICILHSAVKQVVEVYSLPCTFFTETSFGEPTKSKITCGAHELVIPDFSRAYAIQLLMRIMIEVGFGISSYHLFGFIVDKFYNCTEEICPSNITCYVPRSTEKSAMIILLWVVSCFSLFLGLVDMIMVIKECRNRLCVSNKSKICRTRRHQRERGSRDLFNFDDIEDCTSIPMKRYKKERYCSKDFAF</sequence>
<evidence type="ECO:0000256" key="2">
    <source>
        <dbReference type="ARBA" id="ARBA00022475"/>
    </source>
</evidence>
<keyword evidence="5 6" id="KW-0472">Membrane</keyword>
<evidence type="ECO:0000256" key="3">
    <source>
        <dbReference type="ARBA" id="ARBA00022692"/>
    </source>
</evidence>
<evidence type="ECO:0000256" key="4">
    <source>
        <dbReference type="ARBA" id="ARBA00022989"/>
    </source>
</evidence>
<proteinExistence type="predicted"/>
<evidence type="ECO:0000259" key="8">
    <source>
        <dbReference type="SMART" id="SM01089"/>
    </source>
</evidence>
<dbReference type="InterPro" id="IPR019570">
    <property type="entry name" value="Connexin_CCC"/>
</dbReference>
<dbReference type="Proteomes" id="UP001474421">
    <property type="component" value="Unassembled WGS sequence"/>
</dbReference>